<dbReference type="EMBL" id="UZAE01013795">
    <property type="protein sequence ID" value="VDO11346.1"/>
    <property type="molecule type" value="Genomic_DNA"/>
</dbReference>
<dbReference type="SUPFAM" id="SSF54648">
    <property type="entry name" value="DLC"/>
    <property type="match status" value="1"/>
</dbReference>
<proteinExistence type="predicted"/>
<evidence type="ECO:0000313" key="3">
    <source>
        <dbReference type="WBParaSite" id="HNAJ_0001179601-mRNA-1"/>
    </source>
</evidence>
<reference evidence="1 2" key="2">
    <citation type="submission" date="2018-11" db="EMBL/GenBank/DDBJ databases">
        <authorList>
            <consortium name="Pathogen Informatics"/>
        </authorList>
    </citation>
    <scope>NUCLEOTIDE SEQUENCE [LARGE SCALE GENOMIC DNA]</scope>
</reference>
<name>A0A0R3TVF0_RODNA</name>
<keyword evidence="2" id="KW-1185">Reference proteome</keyword>
<gene>
    <name evidence="1" type="ORF">HNAJ_LOCUS11785</name>
</gene>
<dbReference type="AlphaFoldDB" id="A0A0R3TVF0"/>
<dbReference type="Proteomes" id="UP000278807">
    <property type="component" value="Unassembled WGS sequence"/>
</dbReference>
<accession>A0A0R3TVF0</accession>
<dbReference type="Pfam" id="PF01221">
    <property type="entry name" value="Dynein_light"/>
    <property type="match status" value="1"/>
</dbReference>
<dbReference type="STRING" id="102285.A0A0R3TVF0"/>
<sequence length="91" mass="10323">MSNSPIFSVQTDMSDDRRRELEQIVGGAKTLSGASNIQAMANDVKRECDSRFGGNWHCHVGPRFGSSFPYEANTYFYAEWSNLSILVYKFM</sequence>
<dbReference type="SMART" id="SM01375">
    <property type="entry name" value="Dynein_light"/>
    <property type="match status" value="1"/>
</dbReference>
<dbReference type="GO" id="GO:0030286">
    <property type="term" value="C:dynein complex"/>
    <property type="evidence" value="ECO:0007669"/>
    <property type="project" value="InterPro"/>
</dbReference>
<dbReference type="Gene3D" id="3.30.740.10">
    <property type="entry name" value="Protein Inhibitor Of Neuronal Nitric Oxide Synthase"/>
    <property type="match status" value="1"/>
</dbReference>
<evidence type="ECO:0000313" key="1">
    <source>
        <dbReference type="EMBL" id="VDO11346.1"/>
    </source>
</evidence>
<reference evidence="3" key="1">
    <citation type="submission" date="2017-02" db="UniProtKB">
        <authorList>
            <consortium name="WormBaseParasite"/>
        </authorList>
    </citation>
    <scope>IDENTIFICATION</scope>
</reference>
<dbReference type="InterPro" id="IPR001372">
    <property type="entry name" value="Dynein_light_chain_typ-1/2"/>
</dbReference>
<dbReference type="WBParaSite" id="HNAJ_0001179601-mRNA-1">
    <property type="protein sequence ID" value="HNAJ_0001179601-mRNA-1"/>
    <property type="gene ID" value="HNAJ_0001179601"/>
</dbReference>
<dbReference type="OrthoDB" id="10033309at2759"/>
<evidence type="ECO:0000313" key="2">
    <source>
        <dbReference type="Proteomes" id="UP000278807"/>
    </source>
</evidence>
<dbReference type="CDD" id="cd21450">
    <property type="entry name" value="DLC-like_DYNLL1-like"/>
    <property type="match status" value="1"/>
</dbReference>
<protein>
    <submittedName>
        <fullName evidence="3">Dynein light chain</fullName>
    </submittedName>
</protein>
<dbReference type="InterPro" id="IPR037177">
    <property type="entry name" value="DLC_sf"/>
</dbReference>
<dbReference type="GO" id="GO:0007017">
    <property type="term" value="P:microtubule-based process"/>
    <property type="evidence" value="ECO:0007669"/>
    <property type="project" value="InterPro"/>
</dbReference>
<organism evidence="3">
    <name type="scientific">Rodentolepis nana</name>
    <name type="common">Dwarf tapeworm</name>
    <name type="synonym">Hymenolepis nana</name>
    <dbReference type="NCBI Taxonomy" id="102285"/>
    <lineage>
        <taxon>Eukaryota</taxon>
        <taxon>Metazoa</taxon>
        <taxon>Spiralia</taxon>
        <taxon>Lophotrochozoa</taxon>
        <taxon>Platyhelminthes</taxon>
        <taxon>Cestoda</taxon>
        <taxon>Eucestoda</taxon>
        <taxon>Cyclophyllidea</taxon>
        <taxon>Hymenolepididae</taxon>
        <taxon>Rodentolepis</taxon>
    </lineage>
</organism>